<reference evidence="2" key="1">
    <citation type="journal article" date="2021" name="PeerJ">
        <title>Extensive microbial diversity within the chicken gut microbiome revealed by metagenomics and culture.</title>
        <authorList>
            <person name="Gilroy R."/>
            <person name="Ravi A."/>
            <person name="Getino M."/>
            <person name="Pursley I."/>
            <person name="Horton D.L."/>
            <person name="Alikhan N.F."/>
            <person name="Baker D."/>
            <person name="Gharbi K."/>
            <person name="Hall N."/>
            <person name="Watson M."/>
            <person name="Adriaenssens E.M."/>
            <person name="Foster-Nyarko E."/>
            <person name="Jarju S."/>
            <person name="Secka A."/>
            <person name="Antonio M."/>
            <person name="Oren A."/>
            <person name="Chaudhuri R.R."/>
            <person name="La Ragione R."/>
            <person name="Hildebrand F."/>
            <person name="Pallen M.J."/>
        </authorList>
    </citation>
    <scope>NUCLEOTIDE SEQUENCE</scope>
    <source>
        <strain evidence="2">CHK192-19661</strain>
    </source>
</reference>
<reference evidence="2" key="2">
    <citation type="submission" date="2021-04" db="EMBL/GenBank/DDBJ databases">
        <authorList>
            <person name="Gilroy R."/>
        </authorList>
    </citation>
    <scope>NUCLEOTIDE SEQUENCE</scope>
    <source>
        <strain evidence="2">CHK192-19661</strain>
    </source>
</reference>
<evidence type="ECO:0000313" key="3">
    <source>
        <dbReference type="Proteomes" id="UP000824025"/>
    </source>
</evidence>
<dbReference type="AlphaFoldDB" id="A0A9D2D5T9"/>
<sequence length="205" mass="24088">MQEIFYEESVSMHVLKPAKIRYTLFTVSGILCVLFAAFAVLYIWLLFMMPVEEGTEIDVGAFWRSLIPWAVMIVVMIVGAVFFFRKRHSFYVSYDYTFVSGELRISKVLHERKRKLLYRLGEERIVKIGKVGSESYKKLKASPDIKEDILTPNEEAEEEKEFYYIQANTNVGKKILVLECRQQLIVHIVRFCSNKNILETEFYKK</sequence>
<keyword evidence="1" id="KW-1133">Transmembrane helix</keyword>
<protein>
    <submittedName>
        <fullName evidence="2">Uncharacterized protein</fullName>
    </submittedName>
</protein>
<dbReference type="EMBL" id="DXCF01000004">
    <property type="protein sequence ID" value="HIZ09093.1"/>
    <property type="molecule type" value="Genomic_DNA"/>
</dbReference>
<comment type="caution">
    <text evidence="2">The sequence shown here is derived from an EMBL/GenBank/DDBJ whole genome shotgun (WGS) entry which is preliminary data.</text>
</comment>
<gene>
    <name evidence="2" type="ORF">H9726_01265</name>
</gene>
<dbReference type="Proteomes" id="UP000824025">
    <property type="component" value="Unassembled WGS sequence"/>
</dbReference>
<evidence type="ECO:0000256" key="1">
    <source>
        <dbReference type="SAM" id="Phobius"/>
    </source>
</evidence>
<dbReference type="Pfam" id="PF19601">
    <property type="entry name" value="DUF6106"/>
    <property type="match status" value="1"/>
</dbReference>
<proteinExistence type="predicted"/>
<feature type="transmembrane region" description="Helical" evidence="1">
    <location>
        <begin position="22"/>
        <end position="46"/>
    </location>
</feature>
<name>A0A9D2D5T9_9FIRM</name>
<organism evidence="2 3">
    <name type="scientific">Candidatus Borkfalkia avicola</name>
    <dbReference type="NCBI Taxonomy" id="2838503"/>
    <lineage>
        <taxon>Bacteria</taxon>
        <taxon>Bacillati</taxon>
        <taxon>Bacillota</taxon>
        <taxon>Clostridia</taxon>
        <taxon>Christensenellales</taxon>
        <taxon>Christensenellaceae</taxon>
        <taxon>Candidatus Borkfalkia</taxon>
    </lineage>
</organism>
<accession>A0A9D2D5T9</accession>
<dbReference type="InterPro" id="IPR046088">
    <property type="entry name" value="DUF6106"/>
</dbReference>
<keyword evidence="1" id="KW-0812">Transmembrane</keyword>
<keyword evidence="1" id="KW-0472">Membrane</keyword>
<evidence type="ECO:0000313" key="2">
    <source>
        <dbReference type="EMBL" id="HIZ09093.1"/>
    </source>
</evidence>
<feature type="transmembrane region" description="Helical" evidence="1">
    <location>
        <begin position="66"/>
        <end position="84"/>
    </location>
</feature>